<name>W9S6G2_9ROSA</name>
<gene>
    <name evidence="1" type="ORF">L484_004975</name>
</gene>
<proteinExistence type="predicted"/>
<sequence>MKPYLRCRRGLCGSTIEIRTERLQVSAIWVADGDDEIWRWEKGFCERGLHRETMGECFERFYSTFEFKGLSF</sequence>
<organism evidence="1 2">
    <name type="scientific">Morus notabilis</name>
    <dbReference type="NCBI Taxonomy" id="981085"/>
    <lineage>
        <taxon>Eukaryota</taxon>
        <taxon>Viridiplantae</taxon>
        <taxon>Streptophyta</taxon>
        <taxon>Embryophyta</taxon>
        <taxon>Tracheophyta</taxon>
        <taxon>Spermatophyta</taxon>
        <taxon>Magnoliopsida</taxon>
        <taxon>eudicotyledons</taxon>
        <taxon>Gunneridae</taxon>
        <taxon>Pentapetalae</taxon>
        <taxon>rosids</taxon>
        <taxon>fabids</taxon>
        <taxon>Rosales</taxon>
        <taxon>Moraceae</taxon>
        <taxon>Moreae</taxon>
        <taxon>Morus</taxon>
    </lineage>
</organism>
<evidence type="ECO:0000313" key="2">
    <source>
        <dbReference type="Proteomes" id="UP000030645"/>
    </source>
</evidence>
<evidence type="ECO:0000313" key="1">
    <source>
        <dbReference type="EMBL" id="EXC28845.1"/>
    </source>
</evidence>
<reference evidence="2" key="1">
    <citation type="submission" date="2013-01" db="EMBL/GenBank/DDBJ databases">
        <title>Draft Genome Sequence of a Mulberry Tree, Morus notabilis C.K. Schneid.</title>
        <authorList>
            <person name="He N."/>
            <person name="Zhao S."/>
        </authorList>
    </citation>
    <scope>NUCLEOTIDE SEQUENCE</scope>
</reference>
<dbReference type="Proteomes" id="UP000030645">
    <property type="component" value="Unassembled WGS sequence"/>
</dbReference>
<keyword evidence="2" id="KW-1185">Reference proteome</keyword>
<protein>
    <submittedName>
        <fullName evidence="1">Uncharacterized protein</fullName>
    </submittedName>
</protein>
<dbReference type="AlphaFoldDB" id="W9S6G2"/>
<accession>W9S6G2</accession>
<dbReference type="EMBL" id="KE346181">
    <property type="protein sequence ID" value="EXC28845.1"/>
    <property type="molecule type" value="Genomic_DNA"/>
</dbReference>